<feature type="domain" description="Kinetochore protein Ndc80 CH" evidence="13">
    <location>
        <begin position="50"/>
        <end position="180"/>
    </location>
</feature>
<keyword evidence="4 10" id="KW-0498">Mitosis</keyword>
<evidence type="ECO:0000256" key="3">
    <source>
        <dbReference type="ARBA" id="ARBA00022618"/>
    </source>
</evidence>
<evidence type="ECO:0000256" key="6">
    <source>
        <dbReference type="ARBA" id="ARBA00023054"/>
    </source>
</evidence>
<keyword evidence="7 10" id="KW-0539">Nucleus</keyword>
<dbReference type="Gene3D" id="6.10.250.1950">
    <property type="match status" value="1"/>
</dbReference>
<feature type="region of interest" description="Disordered" evidence="12">
    <location>
        <begin position="1"/>
        <end position="67"/>
    </location>
</feature>
<comment type="subcellular location">
    <subcellularLocation>
        <location evidence="10">Chromosome</location>
        <location evidence="10">Centromere</location>
        <location evidence="10">Kinetochore</location>
    </subcellularLocation>
    <subcellularLocation>
        <location evidence="10">Nucleus</location>
    </subcellularLocation>
</comment>
<evidence type="ECO:0000256" key="1">
    <source>
        <dbReference type="ARBA" id="ARBA00007050"/>
    </source>
</evidence>
<dbReference type="Pfam" id="PF03801">
    <property type="entry name" value="Ndc80_HEC"/>
    <property type="match status" value="1"/>
</dbReference>
<evidence type="ECO:0000256" key="7">
    <source>
        <dbReference type="ARBA" id="ARBA00023242"/>
    </source>
</evidence>
<dbReference type="AlphaFoldDB" id="A0A8J5XBB3"/>
<evidence type="ECO:0000256" key="11">
    <source>
        <dbReference type="SAM" id="Coils"/>
    </source>
</evidence>
<keyword evidence="16" id="KW-1185">Reference proteome</keyword>
<protein>
    <recommendedName>
        <fullName evidence="10">Kinetochore protein NDC80</fullName>
    </recommendedName>
</protein>
<comment type="function">
    <text evidence="10">Acts as a component of the essential kinetochore-associated NDC80 complex, which is required for chromosome segregation and spindle checkpoint activity.</text>
</comment>
<sequence>MRRATLGGMSAVQANNRSSLAPSRLSGIADKRQSYAPARKSSVGGDLSRRSSVFGRGGTAKTDPRPIDSKKYFHESIKRVIAYLTEHQYDRTISLKMLTTPTTKDFQFVLEFLLRGIDPNYALDPTKAKFEDEVIGVFKALGYPFEIRKQALYTVGSPHSWPALVATLTWLIDLLEYSEEVLARKADDCFDADLTFKIFFDYLAKAYGHFLDGEDDSPELDDELSMVFESRNGQVKSEIAQLSDANAELRAQLHALRSAPSPLEHASRQNDDLQSDLGKFKKLVSQMAQHEAQLSAKVGERSADLRGTHDELDAVSAEVESLRAQLAVQELSPADVLRMNGERNRLEGELKALIGAKDEKTSAVLAAEVDASRAADSVSALLLEYANRATKLGLLPESAPHAHGRRLGCELVAAPRGSAGSAKVLSIDLLETLKPALAELKTTFTAQLRDSQAELLKLQDQVDRSEQAKQDKEDEIGSLERKAAKLEAIFASEKETLYADVDELGRRSEKKLAEALELRSQLAARRGAAQHALEALQADAEGSRRAFERERDDLYSGLIRTLDRLMGHKEQIRDKLQSALAAGQFAHGAVAAT</sequence>
<dbReference type="EMBL" id="JAGTXO010000035">
    <property type="protein sequence ID" value="KAG8460110.1"/>
    <property type="molecule type" value="Genomic_DNA"/>
</dbReference>
<evidence type="ECO:0000256" key="4">
    <source>
        <dbReference type="ARBA" id="ARBA00022776"/>
    </source>
</evidence>
<feature type="compositionally biased region" description="Polar residues" evidence="12">
    <location>
        <begin position="12"/>
        <end position="21"/>
    </location>
</feature>
<comment type="subunit">
    <text evidence="10">Component of the NDC80 complex.</text>
</comment>
<evidence type="ECO:0000256" key="12">
    <source>
        <dbReference type="SAM" id="MobiDB-lite"/>
    </source>
</evidence>
<keyword evidence="5 10" id="KW-0995">Kinetochore</keyword>
<keyword evidence="2 10" id="KW-0158">Chromosome</keyword>
<evidence type="ECO:0000256" key="10">
    <source>
        <dbReference type="RuleBase" id="RU368072"/>
    </source>
</evidence>
<dbReference type="GO" id="GO:0051315">
    <property type="term" value="P:attachment of mitotic spindle microtubules to kinetochore"/>
    <property type="evidence" value="ECO:0007669"/>
    <property type="project" value="UniProtKB-UniRule"/>
</dbReference>
<keyword evidence="6 11" id="KW-0175">Coiled coil</keyword>
<feature type="coiled-coil region" evidence="11">
    <location>
        <begin position="232"/>
        <end position="332"/>
    </location>
</feature>
<gene>
    <name evidence="15" type="ORF">KFE25_014255</name>
</gene>
<dbReference type="OrthoDB" id="7459479at2759"/>
<dbReference type="GO" id="GO:0031262">
    <property type="term" value="C:Ndc80 complex"/>
    <property type="evidence" value="ECO:0007669"/>
    <property type="project" value="UniProtKB-UniRule"/>
</dbReference>
<feature type="domain" description="DUF5595" evidence="14">
    <location>
        <begin position="197"/>
        <end position="253"/>
    </location>
</feature>
<dbReference type="GO" id="GO:0051301">
    <property type="term" value="P:cell division"/>
    <property type="evidence" value="ECO:0007669"/>
    <property type="project" value="UniProtKB-UniRule"/>
</dbReference>
<feature type="coiled-coil region" evidence="11">
    <location>
        <begin position="448"/>
        <end position="489"/>
    </location>
</feature>
<accession>A0A8J5XBB3</accession>
<dbReference type="InterPro" id="IPR005550">
    <property type="entry name" value="Kinetochore_Ndc80"/>
</dbReference>
<dbReference type="OMA" id="PSHKFQK"/>
<evidence type="ECO:0000256" key="2">
    <source>
        <dbReference type="ARBA" id="ARBA00022454"/>
    </source>
</evidence>
<dbReference type="Proteomes" id="UP000751190">
    <property type="component" value="Unassembled WGS sequence"/>
</dbReference>
<proteinExistence type="inferred from homology"/>
<evidence type="ECO:0000259" key="13">
    <source>
        <dbReference type="Pfam" id="PF03801"/>
    </source>
</evidence>
<evidence type="ECO:0000313" key="16">
    <source>
        <dbReference type="Proteomes" id="UP000751190"/>
    </source>
</evidence>
<evidence type="ECO:0000256" key="8">
    <source>
        <dbReference type="ARBA" id="ARBA00023306"/>
    </source>
</evidence>
<evidence type="ECO:0000259" key="14">
    <source>
        <dbReference type="Pfam" id="PF18077"/>
    </source>
</evidence>
<dbReference type="InterPro" id="IPR040967">
    <property type="entry name" value="DUF5595"/>
</dbReference>
<dbReference type="InterPro" id="IPR055260">
    <property type="entry name" value="Ndc80_CH"/>
</dbReference>
<dbReference type="GO" id="GO:0005634">
    <property type="term" value="C:nucleus"/>
    <property type="evidence" value="ECO:0007669"/>
    <property type="project" value="UniProtKB-SubCell"/>
</dbReference>
<evidence type="ECO:0000256" key="5">
    <source>
        <dbReference type="ARBA" id="ARBA00022838"/>
    </source>
</evidence>
<dbReference type="PANTHER" id="PTHR10643">
    <property type="entry name" value="KINETOCHORE PROTEIN NDC80"/>
    <property type="match status" value="1"/>
</dbReference>
<organism evidence="15 16">
    <name type="scientific">Diacronema lutheri</name>
    <name type="common">Unicellular marine alga</name>
    <name type="synonym">Monochrysis lutheri</name>
    <dbReference type="NCBI Taxonomy" id="2081491"/>
    <lineage>
        <taxon>Eukaryota</taxon>
        <taxon>Haptista</taxon>
        <taxon>Haptophyta</taxon>
        <taxon>Pavlovophyceae</taxon>
        <taxon>Pavlovales</taxon>
        <taxon>Pavlovaceae</taxon>
        <taxon>Diacronema</taxon>
    </lineage>
</organism>
<dbReference type="Gene3D" id="1.10.418.30">
    <property type="entry name" value="Ncd80 complex, Ncd80 subunit"/>
    <property type="match status" value="1"/>
</dbReference>
<comment type="caution">
    <text evidence="15">The sequence shown here is derived from an EMBL/GenBank/DDBJ whole genome shotgun (WGS) entry which is preliminary data.</text>
</comment>
<dbReference type="Pfam" id="PF18077">
    <property type="entry name" value="DUF5595"/>
    <property type="match status" value="1"/>
</dbReference>
<keyword evidence="9 10" id="KW-0137">Centromere</keyword>
<evidence type="ECO:0000313" key="15">
    <source>
        <dbReference type="EMBL" id="KAG8460110.1"/>
    </source>
</evidence>
<name>A0A8J5XBB3_DIALT</name>
<dbReference type="InterPro" id="IPR038273">
    <property type="entry name" value="Ndc80_sf"/>
</dbReference>
<comment type="similarity">
    <text evidence="1 10">Belongs to the NDC80/HEC1 family.</text>
</comment>
<evidence type="ECO:0000256" key="9">
    <source>
        <dbReference type="ARBA" id="ARBA00023328"/>
    </source>
</evidence>
<keyword evidence="3 10" id="KW-0132">Cell division</keyword>
<reference evidence="15" key="1">
    <citation type="submission" date="2021-05" db="EMBL/GenBank/DDBJ databases">
        <title>The genome of the haptophyte Pavlova lutheri (Diacronema luteri, Pavlovales) - a model for lipid biosynthesis in eukaryotic algae.</title>
        <authorList>
            <person name="Hulatt C.J."/>
            <person name="Posewitz M.C."/>
        </authorList>
    </citation>
    <scope>NUCLEOTIDE SEQUENCE</scope>
    <source>
        <strain evidence="15">NIVA-4/92</strain>
    </source>
</reference>
<dbReference type="PANTHER" id="PTHR10643:SF2">
    <property type="entry name" value="KINETOCHORE PROTEIN NDC80 HOMOLOG"/>
    <property type="match status" value="1"/>
</dbReference>
<keyword evidence="8 10" id="KW-0131">Cell cycle</keyword>